<feature type="domain" description="C2H2-type" evidence="3">
    <location>
        <begin position="9"/>
        <end position="36"/>
    </location>
</feature>
<feature type="compositionally biased region" description="Polar residues" evidence="2">
    <location>
        <begin position="297"/>
        <end position="324"/>
    </location>
</feature>
<feature type="domain" description="C2H2-type" evidence="3">
    <location>
        <begin position="37"/>
        <end position="64"/>
    </location>
</feature>
<dbReference type="InterPro" id="IPR013087">
    <property type="entry name" value="Znf_C2H2_type"/>
</dbReference>
<dbReference type="SMART" id="SM00355">
    <property type="entry name" value="ZnF_C2H2"/>
    <property type="match status" value="5"/>
</dbReference>
<organism evidence="4 5">
    <name type="scientific">Pinctada imbricata</name>
    <name type="common">Atlantic pearl-oyster</name>
    <name type="synonym">Pinctada martensii</name>
    <dbReference type="NCBI Taxonomy" id="66713"/>
    <lineage>
        <taxon>Eukaryota</taxon>
        <taxon>Metazoa</taxon>
        <taxon>Spiralia</taxon>
        <taxon>Lophotrochozoa</taxon>
        <taxon>Mollusca</taxon>
        <taxon>Bivalvia</taxon>
        <taxon>Autobranchia</taxon>
        <taxon>Pteriomorphia</taxon>
        <taxon>Pterioida</taxon>
        <taxon>Pterioidea</taxon>
        <taxon>Pteriidae</taxon>
        <taxon>Pinctada</taxon>
    </lineage>
</organism>
<dbReference type="GO" id="GO:0006357">
    <property type="term" value="P:regulation of transcription by RNA polymerase II"/>
    <property type="evidence" value="ECO:0007669"/>
    <property type="project" value="TreeGrafter"/>
</dbReference>
<comment type="caution">
    <text evidence="4">The sequence shown here is derived from an EMBL/GenBank/DDBJ whole genome shotgun (WGS) entry which is preliminary data.</text>
</comment>
<sequence>MLDSPTKVYRCRLCSFNTSTYTQLQLHMPKHGGVKALKCPMCDYSTNDKSNFRRHRRLHMGNNPVSVFKCGKCSFSTIMLRKFKEHCSQVHNEDLLHVPNSHVSHMTFAPPTYTDGVDRTLTLNPPLDLQHPSHHQSSLHGNFSASNALHSLLTGIHPPAPLYRRQTYPAQSIGQYGTYLPPMGQVNEENHMASNYLRSIVSSIMNTHPPPRIPPSSTITSSNYYLSSAQREPHLSSSTHTAMMSDLQSRVKVKVEPPERDSTPDVSSSALPVHPHVLNKPSATLNVHPYSRRFSDPSHSINTAEGNEASQSLEMVRPNSTESEQSYRQEPRSSVDNTVNTTVKSELVSVGIQCSVQRMKMETDINRNHSIFGSNVDQGVQCELITATGRRTQRSLSVTSESGSSEQQGNRCIHCGVTFDDEVLYSIHIGCHSHTDPFVCNVCGKQCGNKYGFYSHIMRGHHY</sequence>
<reference evidence="4" key="1">
    <citation type="submission" date="2019-08" db="EMBL/GenBank/DDBJ databases">
        <title>The improved chromosome-level genome for the pearl oyster Pinctada fucata martensii using PacBio sequencing and Hi-C.</title>
        <authorList>
            <person name="Zheng Z."/>
        </authorList>
    </citation>
    <scope>NUCLEOTIDE SEQUENCE</scope>
    <source>
        <strain evidence="4">ZZ-2019</strain>
        <tissue evidence="4">Adductor muscle</tissue>
    </source>
</reference>
<dbReference type="Proteomes" id="UP001186944">
    <property type="component" value="Unassembled WGS sequence"/>
</dbReference>
<feature type="region of interest" description="Disordered" evidence="2">
    <location>
        <begin position="254"/>
        <end position="336"/>
    </location>
</feature>
<evidence type="ECO:0000256" key="2">
    <source>
        <dbReference type="SAM" id="MobiDB-lite"/>
    </source>
</evidence>
<dbReference type="Pfam" id="PF00096">
    <property type="entry name" value="zf-C2H2"/>
    <property type="match status" value="1"/>
</dbReference>
<dbReference type="SUPFAM" id="SSF57667">
    <property type="entry name" value="beta-beta-alpha zinc fingers"/>
    <property type="match status" value="2"/>
</dbReference>
<dbReference type="PANTHER" id="PTHR47034:SF1">
    <property type="entry name" value="ZINC FINGER TRANSCRIPTION FACTOR TRPS1"/>
    <property type="match status" value="1"/>
</dbReference>
<feature type="compositionally biased region" description="Basic and acidic residues" evidence="2">
    <location>
        <begin position="254"/>
        <end position="263"/>
    </location>
</feature>
<dbReference type="EMBL" id="VSWD01000008">
    <property type="protein sequence ID" value="KAK3096190.1"/>
    <property type="molecule type" value="Genomic_DNA"/>
</dbReference>
<keyword evidence="1" id="KW-0862">Zinc</keyword>
<evidence type="ECO:0000313" key="5">
    <source>
        <dbReference type="Proteomes" id="UP001186944"/>
    </source>
</evidence>
<dbReference type="GO" id="GO:0000977">
    <property type="term" value="F:RNA polymerase II transcription regulatory region sequence-specific DNA binding"/>
    <property type="evidence" value="ECO:0007669"/>
    <property type="project" value="TreeGrafter"/>
</dbReference>
<keyword evidence="1" id="KW-0479">Metal-binding</keyword>
<evidence type="ECO:0000313" key="4">
    <source>
        <dbReference type="EMBL" id="KAK3096190.1"/>
    </source>
</evidence>
<dbReference type="Gene3D" id="3.30.160.60">
    <property type="entry name" value="Classic Zinc Finger"/>
    <property type="match status" value="2"/>
</dbReference>
<name>A0AA88Y1K3_PINIB</name>
<dbReference type="InterPro" id="IPR036236">
    <property type="entry name" value="Znf_C2H2_sf"/>
</dbReference>
<dbReference type="GO" id="GO:0008270">
    <property type="term" value="F:zinc ion binding"/>
    <property type="evidence" value="ECO:0007669"/>
    <property type="project" value="UniProtKB-KW"/>
</dbReference>
<dbReference type="GO" id="GO:0003700">
    <property type="term" value="F:DNA-binding transcription factor activity"/>
    <property type="evidence" value="ECO:0007669"/>
    <property type="project" value="InterPro"/>
</dbReference>
<gene>
    <name evidence="4" type="ORF">FSP39_024202</name>
</gene>
<dbReference type="AlphaFoldDB" id="A0AA88Y1K3"/>
<keyword evidence="5" id="KW-1185">Reference proteome</keyword>
<proteinExistence type="predicted"/>
<protein>
    <recommendedName>
        <fullName evidence="3">C2H2-type domain-containing protein</fullName>
    </recommendedName>
</protein>
<dbReference type="PROSITE" id="PS50157">
    <property type="entry name" value="ZINC_FINGER_C2H2_2"/>
    <property type="match status" value="2"/>
</dbReference>
<evidence type="ECO:0000256" key="1">
    <source>
        <dbReference type="PROSITE-ProRule" id="PRU00042"/>
    </source>
</evidence>
<dbReference type="GO" id="GO:0005634">
    <property type="term" value="C:nucleus"/>
    <property type="evidence" value="ECO:0007669"/>
    <property type="project" value="InterPro"/>
</dbReference>
<evidence type="ECO:0000259" key="3">
    <source>
        <dbReference type="PROSITE" id="PS50157"/>
    </source>
</evidence>
<dbReference type="PROSITE" id="PS00028">
    <property type="entry name" value="ZINC_FINGER_C2H2_1"/>
    <property type="match status" value="2"/>
</dbReference>
<keyword evidence="1" id="KW-0863">Zinc-finger</keyword>
<accession>A0AA88Y1K3</accession>
<dbReference type="PANTHER" id="PTHR47034">
    <property type="entry name" value="ZINC FINGER TRANSCRIPTION FACTOR TRPS1"/>
    <property type="match status" value="1"/>
</dbReference>
<dbReference type="InterPro" id="IPR028440">
    <property type="entry name" value="TRPS1"/>
</dbReference>